<evidence type="ECO:0000313" key="2">
    <source>
        <dbReference type="EMBL" id="PAV98277.1"/>
    </source>
</evidence>
<dbReference type="AlphaFoldDB" id="A0A2A2MGP2"/>
<dbReference type="Gene3D" id="3.30.300.250">
    <property type="match status" value="1"/>
</dbReference>
<gene>
    <name evidence="2" type="ORF">CJD50_02000</name>
</gene>
<feature type="compositionally biased region" description="Basic and acidic residues" evidence="1">
    <location>
        <begin position="46"/>
        <end position="55"/>
    </location>
</feature>
<dbReference type="EMBL" id="NQMS01000001">
    <property type="protein sequence ID" value="PAV98277.1"/>
    <property type="molecule type" value="Genomic_DNA"/>
</dbReference>
<dbReference type="Proteomes" id="UP000218796">
    <property type="component" value="Unassembled WGS sequence"/>
</dbReference>
<dbReference type="OrthoDB" id="6458274at2"/>
<feature type="compositionally biased region" description="Polar residues" evidence="1">
    <location>
        <begin position="33"/>
        <end position="45"/>
    </location>
</feature>
<feature type="region of interest" description="Disordered" evidence="1">
    <location>
        <begin position="26"/>
        <end position="55"/>
    </location>
</feature>
<reference evidence="2 3" key="1">
    <citation type="submission" date="2017-08" db="EMBL/GenBank/DDBJ databases">
        <title>Draft Genome Sequence of Hafnia alvei CITHA-6 Isolated from Raw Bovine Milk.</title>
        <authorList>
            <person name="Culligan E.P."/>
            <person name="Mcsweeney A."/>
            <person name="O'Doherty C."/>
            <person name="Gleeson E."/>
            <person name="O'Riordan D."/>
            <person name="Sleator R.D."/>
        </authorList>
    </citation>
    <scope>NUCLEOTIDE SEQUENCE [LARGE SCALE GENOMIC DNA]</scope>
    <source>
        <strain evidence="2 3">CITHA-6</strain>
    </source>
</reference>
<evidence type="ECO:0000256" key="1">
    <source>
        <dbReference type="SAM" id="MobiDB-lite"/>
    </source>
</evidence>
<evidence type="ECO:0000313" key="3">
    <source>
        <dbReference type="Proteomes" id="UP000218796"/>
    </source>
</evidence>
<organism evidence="2 3">
    <name type="scientific">Hafnia paralvei</name>
    <dbReference type="NCBI Taxonomy" id="546367"/>
    <lineage>
        <taxon>Bacteria</taxon>
        <taxon>Pseudomonadati</taxon>
        <taxon>Pseudomonadota</taxon>
        <taxon>Gammaproteobacteria</taxon>
        <taxon>Enterobacterales</taxon>
        <taxon>Hafniaceae</taxon>
        <taxon>Hafnia</taxon>
    </lineage>
</organism>
<protein>
    <submittedName>
        <fullName evidence="2">Protein K</fullName>
    </submittedName>
</protein>
<proteinExistence type="predicted"/>
<dbReference type="RefSeq" id="WP_039189507.1">
    <property type="nucleotide sequence ID" value="NZ_CAUFSP010000034.1"/>
</dbReference>
<name>A0A2A2MGP2_9GAMM</name>
<keyword evidence="3" id="KW-1185">Reference proteome</keyword>
<accession>A0A2A2MGP2</accession>
<sequence>MIKKTMLAALVPAMLVMGGCDDASKEKAAPVAEQSNEQSAATQPNAKKDQETNDVDKKLKAIQDQSTPEKIEQFNKLQDNDTQKFQQAVVLEIKKKLPLLVDEATLMSDVSAENNAFTYKYIVKGIPINVIESHEWQETMKKTITSSYCSDDARVTVFRNLFPEGVIYNYYVSEKLIYTYKALPSVCGK</sequence>
<dbReference type="PROSITE" id="PS51257">
    <property type="entry name" value="PROKAR_LIPOPROTEIN"/>
    <property type="match status" value="1"/>
</dbReference>
<comment type="caution">
    <text evidence="2">The sequence shown here is derived from an EMBL/GenBank/DDBJ whole genome shotgun (WGS) entry which is preliminary data.</text>
</comment>